<protein>
    <submittedName>
        <fullName evidence="2">SAP domain-containing protein</fullName>
    </submittedName>
</protein>
<organism evidence="2 3">
    <name type="scientific">Lacicoccus qingdaonensis</name>
    <dbReference type="NCBI Taxonomy" id="576118"/>
    <lineage>
        <taxon>Bacteria</taxon>
        <taxon>Bacillati</taxon>
        <taxon>Bacillota</taxon>
        <taxon>Bacilli</taxon>
        <taxon>Bacillales</taxon>
        <taxon>Salinicoccaceae</taxon>
        <taxon>Lacicoccus</taxon>
    </lineage>
</organism>
<sequence length="277" mass="32393">MNLKLDAVDVLYMHYITDRTTEEVDTYDFWVRQYDRNPVQLLRHLLDEGVIYEDDSLHVTLWKLRVFELKIILKSAGLKVSGNKPSLVERIILNEEDIDFTSVPLKNVYKVNAGHEDFYQQTHFIDFFHFNGNIDLHEVYDFYLSHDHLANHDIAVKFLEKKARDHIHHENKYTAVKCYYLLANYAQDEMGDPLLSIYYLNHFTMLVVLQSAHHRGAVHFDLDGYTKDRYRAFIESENMGLDAFAGCLAESVKQLPYSSHELKSAAAFIIKLINEKA</sequence>
<dbReference type="SUPFAM" id="SSF68906">
    <property type="entry name" value="SAP domain"/>
    <property type="match status" value="1"/>
</dbReference>
<dbReference type="Proteomes" id="UP000199008">
    <property type="component" value="Unassembled WGS sequence"/>
</dbReference>
<name>A0A1G9EIT6_9BACL</name>
<reference evidence="3" key="1">
    <citation type="submission" date="2016-10" db="EMBL/GenBank/DDBJ databases">
        <authorList>
            <person name="Varghese N."/>
            <person name="Submissions S."/>
        </authorList>
    </citation>
    <scope>NUCLEOTIDE SEQUENCE [LARGE SCALE GENOMIC DNA]</scope>
    <source>
        <strain evidence="3">CGMCC 1.8895</strain>
    </source>
</reference>
<evidence type="ECO:0000313" key="2">
    <source>
        <dbReference type="EMBL" id="SDK76019.1"/>
    </source>
</evidence>
<dbReference type="OrthoDB" id="2387205at2"/>
<dbReference type="InterPro" id="IPR003034">
    <property type="entry name" value="SAP_dom"/>
</dbReference>
<dbReference type="EMBL" id="FNFY01000009">
    <property type="protein sequence ID" value="SDK76019.1"/>
    <property type="molecule type" value="Genomic_DNA"/>
</dbReference>
<dbReference type="Gene3D" id="1.10.720.30">
    <property type="entry name" value="SAP domain"/>
    <property type="match status" value="1"/>
</dbReference>
<dbReference type="PROSITE" id="PS50800">
    <property type="entry name" value="SAP"/>
    <property type="match status" value="1"/>
</dbReference>
<accession>A0A1G9EIT6</accession>
<evidence type="ECO:0000259" key="1">
    <source>
        <dbReference type="PROSITE" id="PS50800"/>
    </source>
</evidence>
<feature type="domain" description="SAP" evidence="1">
    <location>
        <begin position="61"/>
        <end position="95"/>
    </location>
</feature>
<keyword evidence="3" id="KW-1185">Reference proteome</keyword>
<dbReference type="STRING" id="576118.SAMN05216216_10911"/>
<dbReference type="InterPro" id="IPR036361">
    <property type="entry name" value="SAP_dom_sf"/>
</dbReference>
<dbReference type="AlphaFoldDB" id="A0A1G9EIT6"/>
<dbReference type="Pfam" id="PF02037">
    <property type="entry name" value="SAP"/>
    <property type="match status" value="1"/>
</dbReference>
<proteinExistence type="predicted"/>
<gene>
    <name evidence="2" type="ORF">SAMN05216216_10911</name>
</gene>
<evidence type="ECO:0000313" key="3">
    <source>
        <dbReference type="Proteomes" id="UP000199008"/>
    </source>
</evidence>